<dbReference type="CDD" id="cd00882">
    <property type="entry name" value="Ras_like_GTPase"/>
    <property type="match status" value="1"/>
</dbReference>
<dbReference type="SUPFAM" id="SSF52540">
    <property type="entry name" value="P-loop containing nucleoside triphosphate hydrolases"/>
    <property type="match status" value="1"/>
</dbReference>
<dbReference type="EMBL" id="JANAWD010000085">
    <property type="protein sequence ID" value="KAJ3487686.1"/>
    <property type="molecule type" value="Genomic_DNA"/>
</dbReference>
<comment type="caution">
    <text evidence="3">The sequence shown here is derived from an EMBL/GenBank/DDBJ whole genome shotgun (WGS) entry which is preliminary data.</text>
</comment>
<dbReference type="InterPro" id="IPR006073">
    <property type="entry name" value="GTP-bd"/>
</dbReference>
<evidence type="ECO:0000259" key="2">
    <source>
        <dbReference type="Pfam" id="PF01926"/>
    </source>
</evidence>
<dbReference type="Pfam" id="PF01926">
    <property type="entry name" value="MMR_HSR1"/>
    <property type="match status" value="1"/>
</dbReference>
<feature type="compositionally biased region" description="Basic and acidic residues" evidence="1">
    <location>
        <begin position="249"/>
        <end position="292"/>
    </location>
</feature>
<dbReference type="GO" id="GO:0005525">
    <property type="term" value="F:GTP binding"/>
    <property type="evidence" value="ECO:0007669"/>
    <property type="project" value="InterPro"/>
</dbReference>
<gene>
    <name evidence="3" type="ORF">NLI96_g3366</name>
</gene>
<dbReference type="InterPro" id="IPR027417">
    <property type="entry name" value="P-loop_NTPase"/>
</dbReference>
<evidence type="ECO:0000313" key="3">
    <source>
        <dbReference type="EMBL" id="KAJ3487686.1"/>
    </source>
</evidence>
<feature type="compositionally biased region" description="Basic and acidic residues" evidence="1">
    <location>
        <begin position="306"/>
        <end position="334"/>
    </location>
</feature>
<feature type="domain" description="G" evidence="2">
    <location>
        <begin position="8"/>
        <end position="101"/>
    </location>
</feature>
<sequence length="358" mass="41855">MGDSSSLTIAVMGATGTGKSSFINLASGSGFEVGTGLLSCTAEVQTSRPFHFMGREITLIDTPGFDDSFKSDHEILMLIGEHLSQSYRENQKLSGIIYMHRISDFKMNGISRRNFTMFRSLCGESTFRNVAIVTNMWGEVNEERGVARLEELATSPVLFKPVLDKGATMLRHYNSKESADAILSHFLDNHPITLQIQDEIVHQNKSVSETSAGVELEEDKQMLLEEEKRKYEEHLRQEKERLERIQREQEEQRRIEVETARREHEAKLERHKMEREEEKRRLEEQRRQEAERTAQLQRRMAQEAAARFRQEKEEERLREEIQRQEQRAREEHARLRHELERARQEQERIQNEGGCIIC</sequence>
<keyword evidence="4" id="KW-1185">Reference proteome</keyword>
<evidence type="ECO:0000256" key="1">
    <source>
        <dbReference type="SAM" id="MobiDB-lite"/>
    </source>
</evidence>
<proteinExistence type="predicted"/>
<dbReference type="Proteomes" id="UP001212997">
    <property type="component" value="Unassembled WGS sequence"/>
</dbReference>
<organism evidence="3 4">
    <name type="scientific">Meripilus lineatus</name>
    <dbReference type="NCBI Taxonomy" id="2056292"/>
    <lineage>
        <taxon>Eukaryota</taxon>
        <taxon>Fungi</taxon>
        <taxon>Dikarya</taxon>
        <taxon>Basidiomycota</taxon>
        <taxon>Agaricomycotina</taxon>
        <taxon>Agaricomycetes</taxon>
        <taxon>Polyporales</taxon>
        <taxon>Meripilaceae</taxon>
        <taxon>Meripilus</taxon>
    </lineage>
</organism>
<name>A0AAD5V936_9APHY</name>
<feature type="region of interest" description="Disordered" evidence="1">
    <location>
        <begin position="249"/>
        <end position="334"/>
    </location>
</feature>
<dbReference type="Gene3D" id="3.40.50.300">
    <property type="entry name" value="P-loop containing nucleotide triphosphate hydrolases"/>
    <property type="match status" value="1"/>
</dbReference>
<evidence type="ECO:0000313" key="4">
    <source>
        <dbReference type="Proteomes" id="UP001212997"/>
    </source>
</evidence>
<accession>A0AAD5V936</accession>
<protein>
    <recommendedName>
        <fullName evidence="2">G domain-containing protein</fullName>
    </recommendedName>
</protein>
<dbReference type="AlphaFoldDB" id="A0AAD5V936"/>
<reference evidence="3" key="1">
    <citation type="submission" date="2022-07" db="EMBL/GenBank/DDBJ databases">
        <title>Genome Sequence of Physisporinus lineatus.</title>
        <authorList>
            <person name="Buettner E."/>
        </authorList>
    </citation>
    <scope>NUCLEOTIDE SEQUENCE</scope>
    <source>
        <strain evidence="3">VT162</strain>
    </source>
</reference>